<keyword evidence="2" id="KW-1185">Reference proteome</keyword>
<comment type="caution">
    <text evidence="1">The sequence shown here is derived from an EMBL/GenBank/DDBJ whole genome shotgun (WGS) entry which is preliminary data.</text>
</comment>
<dbReference type="RefSeq" id="WP_027296883.1">
    <property type="nucleotide sequence ID" value="NZ_CABMJZ010000074.1"/>
</dbReference>
<dbReference type="OrthoDB" id="8659436at2"/>
<dbReference type="STRING" id="180332.GCA_000797495_02592"/>
<dbReference type="GO" id="GO:0003700">
    <property type="term" value="F:DNA-binding transcription factor activity"/>
    <property type="evidence" value="ECO:0007669"/>
    <property type="project" value="InterPro"/>
</dbReference>
<dbReference type="SUPFAM" id="SSF46785">
    <property type="entry name" value="Winged helix' DNA-binding domain"/>
    <property type="match status" value="1"/>
</dbReference>
<dbReference type="EMBL" id="QGQD01000001">
    <property type="protein sequence ID" value="TLD03040.1"/>
    <property type="molecule type" value="Genomic_DNA"/>
</dbReference>
<dbReference type="InterPro" id="IPR036388">
    <property type="entry name" value="WH-like_DNA-bd_sf"/>
</dbReference>
<dbReference type="Pfam" id="PF01475">
    <property type="entry name" value="FUR"/>
    <property type="match status" value="1"/>
</dbReference>
<proteinExistence type="predicted"/>
<dbReference type="InterPro" id="IPR036390">
    <property type="entry name" value="WH_DNA-bd_sf"/>
</dbReference>
<evidence type="ECO:0000313" key="1">
    <source>
        <dbReference type="EMBL" id="TLD03040.1"/>
    </source>
</evidence>
<reference evidence="1 2" key="1">
    <citation type="journal article" date="2019" name="Anaerobe">
        <title>Detection of Robinsoniella peoriensis in multiple bone samples of a trauma patient.</title>
        <authorList>
            <person name="Schrottner P."/>
            <person name="Hartwich K."/>
            <person name="Bunk B."/>
            <person name="Schober I."/>
            <person name="Helbig S."/>
            <person name="Rudolph W.W."/>
            <person name="Gunzer F."/>
        </authorList>
    </citation>
    <scope>NUCLEOTIDE SEQUENCE [LARGE SCALE GENOMIC DNA]</scope>
    <source>
        <strain evidence="1 2">DSM 106044</strain>
    </source>
</reference>
<organism evidence="1 2">
    <name type="scientific">Robinsoniella peoriensis</name>
    <dbReference type="NCBI Taxonomy" id="180332"/>
    <lineage>
        <taxon>Bacteria</taxon>
        <taxon>Bacillati</taxon>
        <taxon>Bacillota</taxon>
        <taxon>Clostridia</taxon>
        <taxon>Lachnospirales</taxon>
        <taxon>Lachnospiraceae</taxon>
        <taxon>Robinsoniella</taxon>
    </lineage>
</organism>
<sequence>MKPKEYDSQPIQKLINKKELIINELRSKGLRITKQRKLIIDIILDEECTCCKEIYYQAHGKDSSIGIATVYRMVKTLEEIGAIDRRNMYRLSYDQEAGINNGCTILLKSNATIRLSREQWAEVLETGLKKKGFLAEDKIEAVLVQ</sequence>
<dbReference type="Gene3D" id="1.10.10.10">
    <property type="entry name" value="Winged helix-like DNA-binding domain superfamily/Winged helix DNA-binding domain"/>
    <property type="match status" value="1"/>
</dbReference>
<dbReference type="InterPro" id="IPR002481">
    <property type="entry name" value="FUR"/>
</dbReference>
<name>A0A4U8QD36_9FIRM</name>
<accession>A0A4U8QD36</accession>
<evidence type="ECO:0000313" key="2">
    <source>
        <dbReference type="Proteomes" id="UP000306509"/>
    </source>
</evidence>
<gene>
    <name evidence="1" type="ORF">DSM106044_00064</name>
</gene>
<protein>
    <submittedName>
        <fullName evidence="1">Ferric uptake regulator family protein</fullName>
    </submittedName>
</protein>
<dbReference type="Proteomes" id="UP000306509">
    <property type="component" value="Unassembled WGS sequence"/>
</dbReference>
<dbReference type="AlphaFoldDB" id="A0A4U8QD36"/>